<evidence type="ECO:0000256" key="7">
    <source>
        <dbReference type="ARBA" id="ARBA00023235"/>
    </source>
</evidence>
<evidence type="ECO:0000256" key="8">
    <source>
        <dbReference type="HAMAP-Rule" id="MF_00147"/>
    </source>
</evidence>
<feature type="binding site" evidence="8">
    <location>
        <begin position="12"/>
        <end position="14"/>
    </location>
    <ligand>
        <name>substrate</name>
    </ligand>
</feature>
<evidence type="ECO:0000256" key="9">
    <source>
        <dbReference type="RuleBase" id="RU363013"/>
    </source>
</evidence>
<keyword evidence="6 8" id="KW-0324">Glycolysis</keyword>
<name>A0ABT8T1D9_9HYPH</name>
<comment type="similarity">
    <text evidence="3 8 9">Belongs to the triosephosphate isomerase family.</text>
</comment>
<keyword evidence="5 8" id="KW-0963">Cytoplasm</keyword>
<dbReference type="Pfam" id="PF00121">
    <property type="entry name" value="TIM"/>
    <property type="match status" value="1"/>
</dbReference>
<dbReference type="NCBIfam" id="TIGR00419">
    <property type="entry name" value="tim"/>
    <property type="match status" value="1"/>
</dbReference>
<evidence type="ECO:0000256" key="1">
    <source>
        <dbReference type="ARBA" id="ARBA00000148"/>
    </source>
</evidence>
<comment type="function">
    <text evidence="8">Involved in the gluconeogenesis. Catalyzes stereospecifically the conversion of dihydroxyacetone phosphate (DHAP) to D-glyceraldehyde-3-phosphate (G3P).</text>
</comment>
<comment type="pathway">
    <text evidence="8 9">Carbohydrate degradation; glycolysis; D-glyceraldehyde 3-phosphate from glycerone phosphate: step 1/1.</text>
</comment>
<evidence type="ECO:0000313" key="11">
    <source>
        <dbReference type="Proteomes" id="UP001169006"/>
    </source>
</evidence>
<accession>A0ABT8T1D9</accession>
<comment type="catalytic activity">
    <reaction evidence="1">
        <text>L-erythrulose 1-phosphate = D-erythrulose 4-phosphate</text>
        <dbReference type="Rhea" id="RHEA:49588"/>
        <dbReference type="ChEBI" id="CHEBI:58002"/>
        <dbReference type="ChEBI" id="CHEBI:90796"/>
        <dbReference type="EC" id="5.3.1.33"/>
    </reaction>
</comment>
<dbReference type="EMBL" id="JAUKWQ010000005">
    <property type="protein sequence ID" value="MDO1583702.1"/>
    <property type="molecule type" value="Genomic_DNA"/>
</dbReference>
<comment type="subunit">
    <text evidence="8 9">Homodimer.</text>
</comment>
<comment type="catalytic activity">
    <reaction evidence="8 9">
        <text>D-glyceraldehyde 3-phosphate = dihydroxyacetone phosphate</text>
        <dbReference type="Rhea" id="RHEA:18585"/>
        <dbReference type="ChEBI" id="CHEBI:57642"/>
        <dbReference type="ChEBI" id="CHEBI:59776"/>
        <dbReference type="EC" id="5.3.1.1"/>
    </reaction>
</comment>
<keyword evidence="11" id="KW-1185">Reference proteome</keyword>
<dbReference type="InterPro" id="IPR000652">
    <property type="entry name" value="Triosephosphate_isomerase"/>
</dbReference>
<dbReference type="InterPro" id="IPR020861">
    <property type="entry name" value="Triosephosphate_isomerase_AS"/>
</dbReference>
<dbReference type="InterPro" id="IPR035990">
    <property type="entry name" value="TIM_sf"/>
</dbReference>
<keyword evidence="7 8" id="KW-0413">Isomerase</keyword>
<feature type="active site" description="Proton acceptor" evidence="8">
    <location>
        <position position="170"/>
    </location>
</feature>
<dbReference type="Gene3D" id="3.20.20.70">
    <property type="entry name" value="Aldolase class I"/>
    <property type="match status" value="1"/>
</dbReference>
<feature type="binding site" evidence="8">
    <location>
        <position position="176"/>
    </location>
    <ligand>
        <name>substrate</name>
    </ligand>
</feature>
<evidence type="ECO:0000256" key="5">
    <source>
        <dbReference type="ARBA" id="ARBA00022490"/>
    </source>
</evidence>
<evidence type="ECO:0000256" key="6">
    <source>
        <dbReference type="ARBA" id="ARBA00023152"/>
    </source>
</evidence>
<sequence>MTPDVRPLVAGNWKMNGTRASLDQIKAISDGVAGHALVSKVDALLCPPATLLYVATALCTDSPLLIGAQDCHQNASGAHTGDISAEMIADCYGTYVIVGHSERRSDHAETDHLVRAKAEAAYAADLTAIICIGETADERKAGQTLEILKRQLAGSVPDGATAENTVIAYEPVWAIGTGLTPTADDVEKAHAFMRNELATRFGKEGAKIRILYGGSVKPGNAVELMSVANVDGALVGGASLKASDFLAIYGAYSSLVE</sequence>
<dbReference type="Proteomes" id="UP001169006">
    <property type="component" value="Unassembled WGS sequence"/>
</dbReference>
<dbReference type="PANTHER" id="PTHR21139:SF42">
    <property type="entry name" value="TRIOSEPHOSPHATE ISOMERASE"/>
    <property type="match status" value="1"/>
</dbReference>
<dbReference type="SUPFAM" id="SSF51351">
    <property type="entry name" value="Triosephosphate isomerase (TIM)"/>
    <property type="match status" value="1"/>
</dbReference>
<comment type="pathway">
    <text evidence="8 9">Carbohydrate biosynthesis; gluconeogenesis.</text>
</comment>
<dbReference type="InterPro" id="IPR013785">
    <property type="entry name" value="Aldolase_TIM"/>
</dbReference>
<keyword evidence="4 8" id="KW-0312">Gluconeogenesis</keyword>
<feature type="binding site" evidence="8">
    <location>
        <position position="215"/>
    </location>
    <ligand>
        <name>substrate</name>
    </ligand>
</feature>
<gene>
    <name evidence="8 10" type="primary">tpiA</name>
    <name evidence="10" type="ORF">Q2T52_16570</name>
</gene>
<dbReference type="PANTHER" id="PTHR21139">
    <property type="entry name" value="TRIOSEPHOSPHATE ISOMERASE"/>
    <property type="match status" value="1"/>
</dbReference>
<evidence type="ECO:0000256" key="3">
    <source>
        <dbReference type="ARBA" id="ARBA00007422"/>
    </source>
</evidence>
<proteinExistence type="inferred from homology"/>
<organism evidence="10 11">
    <name type="scientific">Rhizobium oryzicola</name>
    <dbReference type="NCBI Taxonomy" id="1232668"/>
    <lineage>
        <taxon>Bacteria</taxon>
        <taxon>Pseudomonadati</taxon>
        <taxon>Pseudomonadota</taxon>
        <taxon>Alphaproteobacteria</taxon>
        <taxon>Hyphomicrobiales</taxon>
        <taxon>Rhizobiaceae</taxon>
        <taxon>Rhizobium/Agrobacterium group</taxon>
        <taxon>Rhizobium</taxon>
    </lineage>
</organism>
<protein>
    <recommendedName>
        <fullName evidence="8 9">Triosephosphate isomerase</fullName>
        <shortName evidence="8">TIM</shortName>
        <shortName evidence="8">TPI</shortName>
        <ecNumber evidence="8 9">5.3.1.1</ecNumber>
    </recommendedName>
    <alternativeName>
        <fullName evidence="8">Triose-phosphate isomerase</fullName>
    </alternativeName>
</protein>
<evidence type="ECO:0000256" key="2">
    <source>
        <dbReference type="ARBA" id="ARBA00004939"/>
    </source>
</evidence>
<reference evidence="10" key="2">
    <citation type="submission" date="2023-07" db="EMBL/GenBank/DDBJ databases">
        <authorList>
            <person name="Sun H."/>
        </authorList>
    </citation>
    <scope>NUCLEOTIDE SEQUENCE</scope>
    <source>
        <strain evidence="10">05753</strain>
    </source>
</reference>
<feature type="active site" description="Electrophile" evidence="8">
    <location>
        <position position="100"/>
    </location>
</feature>
<dbReference type="GO" id="GO:0004807">
    <property type="term" value="F:triose-phosphate isomerase activity"/>
    <property type="evidence" value="ECO:0007669"/>
    <property type="project" value="UniProtKB-EC"/>
</dbReference>
<dbReference type="CDD" id="cd00311">
    <property type="entry name" value="TIM"/>
    <property type="match status" value="1"/>
</dbReference>
<comment type="caution">
    <text evidence="10">The sequence shown here is derived from an EMBL/GenBank/DDBJ whole genome shotgun (WGS) entry which is preliminary data.</text>
</comment>
<dbReference type="EC" id="5.3.1.1" evidence="8 9"/>
<reference evidence="10" key="1">
    <citation type="journal article" date="2015" name="Int. J. Syst. Evol. Microbiol.">
        <title>Rhizobium oryzicola sp. nov., potential plant-growth-promoting endophytic bacteria isolated from rice roots.</title>
        <authorList>
            <person name="Zhang X.X."/>
            <person name="Gao J.S."/>
            <person name="Cao Y.H."/>
            <person name="Sheirdil R.A."/>
            <person name="Wang X.C."/>
            <person name="Zhang L."/>
        </authorList>
    </citation>
    <scope>NUCLEOTIDE SEQUENCE</scope>
    <source>
        <strain evidence="10">05753</strain>
    </source>
</reference>
<evidence type="ECO:0000313" key="10">
    <source>
        <dbReference type="EMBL" id="MDO1583702.1"/>
    </source>
</evidence>
<feature type="binding site" evidence="8">
    <location>
        <begin position="236"/>
        <end position="237"/>
    </location>
    <ligand>
        <name>substrate</name>
    </ligand>
</feature>
<comment type="subcellular location">
    <subcellularLocation>
        <location evidence="8 9">Cytoplasm</location>
    </subcellularLocation>
</comment>
<dbReference type="HAMAP" id="MF_00147_B">
    <property type="entry name" value="TIM_B"/>
    <property type="match status" value="1"/>
</dbReference>
<dbReference type="InterPro" id="IPR022896">
    <property type="entry name" value="TrioseP_Isoase_bac/euk"/>
</dbReference>
<evidence type="ECO:0000256" key="4">
    <source>
        <dbReference type="ARBA" id="ARBA00022432"/>
    </source>
</evidence>
<dbReference type="RefSeq" id="WP_302077902.1">
    <property type="nucleotide sequence ID" value="NZ_JAUKWQ010000005.1"/>
</dbReference>
<dbReference type="PROSITE" id="PS51440">
    <property type="entry name" value="TIM_2"/>
    <property type="match status" value="1"/>
</dbReference>
<dbReference type="PROSITE" id="PS00171">
    <property type="entry name" value="TIM_1"/>
    <property type="match status" value="1"/>
</dbReference>
<comment type="pathway">
    <text evidence="2">Carbohydrate metabolism; erythritol degradation.</text>
</comment>